<name>A0A096FL74_COMTE</name>
<dbReference type="AlphaFoldDB" id="A0A096FL74"/>
<reference evidence="1 2" key="1">
    <citation type="submission" date="2013-09" db="EMBL/GenBank/DDBJ databases">
        <title>High correlation between genotypes and phenotypes of environmental bacteria Comamonas testosteroni strains.</title>
        <authorList>
            <person name="Liu L."/>
            <person name="Zhu W."/>
            <person name="Xia X."/>
            <person name="Xu B."/>
            <person name="Luo M."/>
            <person name="Wang G."/>
        </authorList>
    </citation>
    <scope>NUCLEOTIDE SEQUENCE [LARGE SCALE GENOMIC DNA]</scope>
    <source>
        <strain evidence="1 2">JL40</strain>
    </source>
</reference>
<organism evidence="1 2">
    <name type="scientific">Comamonas testosteroni</name>
    <name type="common">Pseudomonas testosteroni</name>
    <dbReference type="NCBI Taxonomy" id="285"/>
    <lineage>
        <taxon>Bacteria</taxon>
        <taxon>Pseudomonadati</taxon>
        <taxon>Pseudomonadota</taxon>
        <taxon>Betaproteobacteria</taxon>
        <taxon>Burkholderiales</taxon>
        <taxon>Comamonadaceae</taxon>
        <taxon>Comamonas</taxon>
    </lineage>
</organism>
<dbReference type="EMBL" id="AWOR01000032">
    <property type="protein sequence ID" value="KGH31071.1"/>
    <property type="molecule type" value="Genomic_DNA"/>
</dbReference>
<accession>A0A096FL74</accession>
<evidence type="ECO:0000313" key="2">
    <source>
        <dbReference type="Proteomes" id="UP000029553"/>
    </source>
</evidence>
<dbReference type="RefSeq" id="WP_034367121.1">
    <property type="nucleotide sequence ID" value="NZ_AWOR01000032.1"/>
</dbReference>
<comment type="caution">
    <text evidence="1">The sequence shown here is derived from an EMBL/GenBank/DDBJ whole genome shotgun (WGS) entry which is preliminary data.</text>
</comment>
<dbReference type="Proteomes" id="UP000029553">
    <property type="component" value="Unassembled WGS sequence"/>
</dbReference>
<protein>
    <submittedName>
        <fullName evidence="1">Uncharacterized protein</fullName>
    </submittedName>
</protein>
<gene>
    <name evidence="1" type="ORF">P353_07005</name>
</gene>
<proteinExistence type="predicted"/>
<evidence type="ECO:0000313" key="1">
    <source>
        <dbReference type="EMBL" id="KGH31071.1"/>
    </source>
</evidence>
<sequence length="69" mass="7827">MRPILATPLRTANTTRQTAGLLLRLGAKPQTVQKYGKAKQQRIKGGISASQKESTQRKQYLRWVLFESK</sequence>